<dbReference type="InterPro" id="IPR000719">
    <property type="entry name" value="Prot_kinase_dom"/>
</dbReference>
<reference evidence="4" key="1">
    <citation type="submission" date="2023-07" db="EMBL/GenBank/DDBJ databases">
        <authorList>
            <consortium name="AG Swart"/>
            <person name="Singh M."/>
            <person name="Singh A."/>
            <person name="Seah K."/>
            <person name="Emmerich C."/>
        </authorList>
    </citation>
    <scope>NUCLEOTIDE SEQUENCE</scope>
    <source>
        <strain evidence="4">DP1</strain>
    </source>
</reference>
<sequence>MKLYSKDGILVTDSDVNYIRSQDIFYLDLIGQEFNFAQILDQYIKVCQVGLSGTVFKLNKIGTKDYNVLKIIPFNDFHGDIDKFIDEMFDKIYPLKMLEHRNIIKINNLIKTRDEAWIITEYAGDRNLSDYLQNTWGKGLREIEARFLILQLLQCISYCHQKGIVHGNLSNKNILLSESYDHFQFSDEFASDNDDSKDEDEKHEPKNEHLNDFYGITLKITNFQCQNCEYSGIFSPANDTQQFCAPESFRLKKVKDKKLCDLWSIGVILYSMIFNKYPFDRNGGANHENLSKETLKFSSKVIITEELKEVLKSLLCKKPEERLSISKIFRMPWFEFSEEELQKKVKEIQDQEDEKRKRKEYLARKAALRGNKFLNDAGEVVVMNRNMNKDLRGDLLYKEYSSDEDMQDDEKPYHYTSPKFSSSFKNKLRDTSLQEGKVILVCKIINKPKRPIRNALSGDNELRKKNKMTHIHIKDKNTNFSRVNKFYNKNDKNLKGEFRKVHVLKPLTKKSGSHNLHLKRGNSNLPPNENYLFPHTKTDGFYKRSDTVYENSSASTQFSNGYGGVSSDYSKTPHISQELKSKLPLSKCMKLGINKDELECDSKALPLKRKVTIDAKRRGNLRLSKIPK</sequence>
<protein>
    <recommendedName>
        <fullName evidence="3">Protein kinase domain-containing protein</fullName>
    </recommendedName>
</protein>
<dbReference type="PROSITE" id="PS50011">
    <property type="entry name" value="PROTEIN_KINASE_DOM"/>
    <property type="match status" value="1"/>
</dbReference>
<dbReference type="EMBL" id="CAMPGE010024079">
    <property type="protein sequence ID" value="CAI2381944.1"/>
    <property type="molecule type" value="Genomic_DNA"/>
</dbReference>
<proteinExistence type="predicted"/>
<dbReference type="PANTHER" id="PTHR24346:SF30">
    <property type="entry name" value="MATERNAL EMBRYONIC LEUCINE ZIPPER KINASE"/>
    <property type="match status" value="1"/>
</dbReference>
<dbReference type="GO" id="GO:0004674">
    <property type="term" value="F:protein serine/threonine kinase activity"/>
    <property type="evidence" value="ECO:0007669"/>
    <property type="project" value="TreeGrafter"/>
</dbReference>
<evidence type="ECO:0000256" key="1">
    <source>
        <dbReference type="ARBA" id="ARBA00022741"/>
    </source>
</evidence>
<comment type="caution">
    <text evidence="4">The sequence shown here is derived from an EMBL/GenBank/DDBJ whole genome shotgun (WGS) entry which is preliminary data.</text>
</comment>
<dbReference type="SUPFAM" id="SSF56112">
    <property type="entry name" value="Protein kinase-like (PK-like)"/>
    <property type="match status" value="1"/>
</dbReference>
<keyword evidence="5" id="KW-1185">Reference proteome</keyword>
<dbReference type="Proteomes" id="UP001295684">
    <property type="component" value="Unassembled WGS sequence"/>
</dbReference>
<dbReference type="Pfam" id="PF00069">
    <property type="entry name" value="Pkinase"/>
    <property type="match status" value="1"/>
</dbReference>
<dbReference type="Gene3D" id="1.10.510.10">
    <property type="entry name" value="Transferase(Phosphotransferase) domain 1"/>
    <property type="match status" value="1"/>
</dbReference>
<accession>A0AAD1XZM9</accession>
<dbReference type="GO" id="GO:0005524">
    <property type="term" value="F:ATP binding"/>
    <property type="evidence" value="ECO:0007669"/>
    <property type="project" value="UniProtKB-KW"/>
</dbReference>
<evidence type="ECO:0000259" key="3">
    <source>
        <dbReference type="PROSITE" id="PS50011"/>
    </source>
</evidence>
<dbReference type="GO" id="GO:0035556">
    <property type="term" value="P:intracellular signal transduction"/>
    <property type="evidence" value="ECO:0007669"/>
    <property type="project" value="TreeGrafter"/>
</dbReference>
<keyword evidence="1" id="KW-0547">Nucleotide-binding</keyword>
<dbReference type="GO" id="GO:0005737">
    <property type="term" value="C:cytoplasm"/>
    <property type="evidence" value="ECO:0007669"/>
    <property type="project" value="TreeGrafter"/>
</dbReference>
<keyword evidence="2" id="KW-0067">ATP-binding</keyword>
<dbReference type="PANTHER" id="PTHR24346">
    <property type="entry name" value="MAP/MICROTUBULE AFFINITY-REGULATING KINASE"/>
    <property type="match status" value="1"/>
</dbReference>
<name>A0AAD1XZM9_EUPCR</name>
<organism evidence="4 5">
    <name type="scientific">Euplotes crassus</name>
    <dbReference type="NCBI Taxonomy" id="5936"/>
    <lineage>
        <taxon>Eukaryota</taxon>
        <taxon>Sar</taxon>
        <taxon>Alveolata</taxon>
        <taxon>Ciliophora</taxon>
        <taxon>Intramacronucleata</taxon>
        <taxon>Spirotrichea</taxon>
        <taxon>Hypotrichia</taxon>
        <taxon>Euplotida</taxon>
        <taxon>Euplotidae</taxon>
        <taxon>Moneuplotes</taxon>
    </lineage>
</organism>
<gene>
    <name evidence="4" type="ORF">ECRASSUSDP1_LOCUS23410</name>
</gene>
<dbReference type="InterPro" id="IPR011009">
    <property type="entry name" value="Kinase-like_dom_sf"/>
</dbReference>
<dbReference type="AlphaFoldDB" id="A0AAD1XZM9"/>
<evidence type="ECO:0000313" key="4">
    <source>
        <dbReference type="EMBL" id="CAI2381944.1"/>
    </source>
</evidence>
<evidence type="ECO:0000313" key="5">
    <source>
        <dbReference type="Proteomes" id="UP001295684"/>
    </source>
</evidence>
<feature type="domain" description="Protein kinase" evidence="3">
    <location>
        <begin position="41"/>
        <end position="334"/>
    </location>
</feature>
<evidence type="ECO:0000256" key="2">
    <source>
        <dbReference type="ARBA" id="ARBA00022840"/>
    </source>
</evidence>